<protein>
    <recommendedName>
        <fullName evidence="4">DUF998 domain-containing protein</fullName>
    </recommendedName>
</protein>
<keyword evidence="1" id="KW-0812">Transmembrane</keyword>
<comment type="caution">
    <text evidence="2">The sequence shown here is derived from an EMBL/GenBank/DDBJ whole genome shotgun (WGS) entry which is preliminary data.</text>
</comment>
<keyword evidence="1" id="KW-0472">Membrane</keyword>
<dbReference type="EMBL" id="VENP01000016">
    <property type="protein sequence ID" value="TNU75077.1"/>
    <property type="molecule type" value="Genomic_DNA"/>
</dbReference>
<feature type="transmembrane region" description="Helical" evidence="1">
    <location>
        <begin position="245"/>
        <end position="266"/>
    </location>
</feature>
<evidence type="ECO:0000256" key="1">
    <source>
        <dbReference type="SAM" id="Phobius"/>
    </source>
</evidence>
<feature type="transmembrane region" description="Helical" evidence="1">
    <location>
        <begin position="94"/>
        <end position="117"/>
    </location>
</feature>
<feature type="transmembrane region" description="Helical" evidence="1">
    <location>
        <begin position="202"/>
        <end position="224"/>
    </location>
</feature>
<proteinExistence type="predicted"/>
<reference evidence="2 3" key="1">
    <citation type="submission" date="2019-06" db="EMBL/GenBank/DDBJ databases">
        <title>Draft genome sequence of Miniimonas arenae KCTC 19750T isolated from sea sand.</title>
        <authorList>
            <person name="Park S.-J."/>
        </authorList>
    </citation>
    <scope>NUCLEOTIDE SEQUENCE [LARGE SCALE GENOMIC DNA]</scope>
    <source>
        <strain evidence="2 3">KCTC 19750</strain>
    </source>
</reference>
<name>A0A5C5BBX3_9MICO</name>
<feature type="transmembrane region" description="Helical" evidence="1">
    <location>
        <begin position="144"/>
        <end position="164"/>
    </location>
</feature>
<keyword evidence="3" id="KW-1185">Reference proteome</keyword>
<evidence type="ECO:0000313" key="2">
    <source>
        <dbReference type="EMBL" id="TNU75077.1"/>
    </source>
</evidence>
<feature type="transmembrane region" description="Helical" evidence="1">
    <location>
        <begin position="25"/>
        <end position="43"/>
    </location>
</feature>
<gene>
    <name evidence="2" type="ORF">FH969_05915</name>
</gene>
<dbReference type="RefSeq" id="WP_139986471.1">
    <property type="nucleotide sequence ID" value="NZ_VENP01000016.1"/>
</dbReference>
<dbReference type="AlphaFoldDB" id="A0A5C5BBX3"/>
<evidence type="ECO:0008006" key="4">
    <source>
        <dbReference type="Google" id="ProtNLM"/>
    </source>
</evidence>
<dbReference type="Proteomes" id="UP000313849">
    <property type="component" value="Unassembled WGS sequence"/>
</dbReference>
<organism evidence="2 3">
    <name type="scientific">Miniimonas arenae</name>
    <dbReference type="NCBI Taxonomy" id="676201"/>
    <lineage>
        <taxon>Bacteria</taxon>
        <taxon>Bacillati</taxon>
        <taxon>Actinomycetota</taxon>
        <taxon>Actinomycetes</taxon>
        <taxon>Micrococcales</taxon>
        <taxon>Beutenbergiaceae</taxon>
        <taxon>Miniimonas</taxon>
    </lineage>
</organism>
<accession>A0A5C5BBX3</accession>
<feature type="transmembrane region" description="Helical" evidence="1">
    <location>
        <begin position="63"/>
        <end position="82"/>
    </location>
</feature>
<dbReference type="OrthoDB" id="9803163at2"/>
<feature type="transmembrane region" description="Helical" evidence="1">
    <location>
        <begin position="278"/>
        <end position="296"/>
    </location>
</feature>
<feature type="transmembrane region" description="Helical" evidence="1">
    <location>
        <begin position="176"/>
        <end position="196"/>
    </location>
</feature>
<sequence>MVGSTDAHAPRHSETSEATLDTYRALRVALVGAGLLLIFSVVLQSVRVGAVPSSISATFYSPVRGVLVSVLLAVGLALVAIKGRPGLENGLLDLAGLLVPLVGFVPTPIVLATLPAVDAADFVCPDPGVACVPADVVPGVENNAAAYGLLGVVALGYVWLRLLAAARAGQAWRSRTTRGVATATLAWAALGAWFLFGRTSFLMHAHYVCAVGFFALLTAVVWLNGRNTQPGADLLRMSERGYRRWYYGIAVTMAAAVIVAIVVFLVRGDGAVPETFPVTFWLEIVLLLAFVAFWVLQTAEHWNHTAPPADGADAIPWS</sequence>
<evidence type="ECO:0000313" key="3">
    <source>
        <dbReference type="Proteomes" id="UP000313849"/>
    </source>
</evidence>
<keyword evidence="1" id="KW-1133">Transmembrane helix</keyword>